<dbReference type="EMBL" id="FPIW01000024">
    <property type="protein sequence ID" value="SFW49518.1"/>
    <property type="molecule type" value="Genomic_DNA"/>
</dbReference>
<keyword evidence="2" id="KW-0732">Signal</keyword>
<dbReference type="Proteomes" id="UP000182680">
    <property type="component" value="Unassembled WGS sequence"/>
</dbReference>
<gene>
    <name evidence="4" type="ORF">SAMN02910291_01552</name>
</gene>
<name>A0AA94L2A6_DESDE</name>
<proteinExistence type="inferred from homology"/>
<reference evidence="5" key="1">
    <citation type="submission" date="2016-11" db="EMBL/GenBank/DDBJ databases">
        <authorList>
            <person name="Jaros S."/>
            <person name="Januszkiewicz K."/>
            <person name="Wedrychowicz H."/>
        </authorList>
    </citation>
    <scope>NUCLEOTIDE SEQUENCE [LARGE SCALE GENOMIC DNA]</scope>
    <source>
        <strain evidence="5">DSM 7057</strain>
    </source>
</reference>
<dbReference type="RefSeq" id="WP_096152575.1">
    <property type="nucleotide sequence ID" value="NZ_FPIW01000024.1"/>
</dbReference>
<evidence type="ECO:0000313" key="5">
    <source>
        <dbReference type="Proteomes" id="UP000182680"/>
    </source>
</evidence>
<feature type="domain" description="Thioredoxin" evidence="3">
    <location>
        <begin position="85"/>
        <end position="268"/>
    </location>
</feature>
<evidence type="ECO:0000256" key="2">
    <source>
        <dbReference type="SAM" id="SignalP"/>
    </source>
</evidence>
<comment type="caution">
    <text evidence="4">The sequence shown here is derived from an EMBL/GenBank/DDBJ whole genome shotgun (WGS) entry which is preliminary data.</text>
</comment>
<dbReference type="SUPFAM" id="SSF52833">
    <property type="entry name" value="Thioredoxin-like"/>
    <property type="match status" value="1"/>
</dbReference>
<dbReference type="PROSITE" id="PS51352">
    <property type="entry name" value="THIOREDOXIN_2"/>
    <property type="match status" value="1"/>
</dbReference>
<dbReference type="InterPro" id="IPR012336">
    <property type="entry name" value="Thioredoxin-like_fold"/>
</dbReference>
<dbReference type="Gene3D" id="3.40.30.10">
    <property type="entry name" value="Glutaredoxin"/>
    <property type="match status" value="1"/>
</dbReference>
<organism evidence="4 5">
    <name type="scientific">Desulfovibrio desulfuricans</name>
    <dbReference type="NCBI Taxonomy" id="876"/>
    <lineage>
        <taxon>Bacteria</taxon>
        <taxon>Pseudomonadati</taxon>
        <taxon>Thermodesulfobacteriota</taxon>
        <taxon>Desulfovibrionia</taxon>
        <taxon>Desulfovibrionales</taxon>
        <taxon>Desulfovibrionaceae</taxon>
        <taxon>Desulfovibrio</taxon>
    </lineage>
</organism>
<dbReference type="PANTHER" id="PTHR13887">
    <property type="entry name" value="GLUTATHIONE S-TRANSFERASE KAPPA"/>
    <property type="match status" value="1"/>
</dbReference>
<protein>
    <submittedName>
        <fullName evidence="4">Thioredoxin</fullName>
    </submittedName>
</protein>
<comment type="similarity">
    <text evidence="1">Belongs to the thioredoxin family. DsbA subfamily.</text>
</comment>
<dbReference type="Pfam" id="PF13462">
    <property type="entry name" value="Thioredoxin_4"/>
    <property type="match status" value="1"/>
</dbReference>
<dbReference type="InterPro" id="IPR036249">
    <property type="entry name" value="Thioredoxin-like_sf"/>
</dbReference>
<evidence type="ECO:0000259" key="3">
    <source>
        <dbReference type="PROSITE" id="PS51352"/>
    </source>
</evidence>
<feature type="chain" id="PRO_5041656423" evidence="2">
    <location>
        <begin position="23"/>
        <end position="276"/>
    </location>
</feature>
<evidence type="ECO:0000256" key="1">
    <source>
        <dbReference type="ARBA" id="ARBA00005791"/>
    </source>
</evidence>
<feature type="signal peptide" evidence="2">
    <location>
        <begin position="1"/>
        <end position="22"/>
    </location>
</feature>
<dbReference type="AlphaFoldDB" id="A0AA94L2A6"/>
<evidence type="ECO:0000313" key="4">
    <source>
        <dbReference type="EMBL" id="SFW49518.1"/>
    </source>
</evidence>
<sequence length="276" mass="30676">MTVFKKAGAVALLGLMTFGGWALLAQQGARAASVQVTEENLPQMLEKLFQERPDLVMDVLRKHSEAVLDIAQQGSNLRRQRSLEAQWNQEMKTPKPVKVEGRPVLGAKNAKVRIVAFSDFTCHFCQQAAGTVSGIMKEYGKDVSLVFKNLPLDEKGPASIASRYFLAVAQQSEEKAWKFHDALFADRNRLVTEGETFLKKTVQDLGVDMKRLAKDVHSKKVSDIMDEDQQDAQKLGVEGTPYFLVNDLVVRGALPPDLFKRAVDMAKNQADNKSAK</sequence>
<dbReference type="InterPro" id="IPR013766">
    <property type="entry name" value="Thioredoxin_domain"/>
</dbReference>
<accession>A0AA94L2A6</accession>